<dbReference type="dictyBase" id="DDB_G0280935"/>
<evidence type="ECO:0000256" key="6">
    <source>
        <dbReference type="SAM" id="MobiDB-lite"/>
    </source>
</evidence>
<dbReference type="HOGENOM" id="CLU_402512_0_0_1"/>
<dbReference type="Proteomes" id="UP000002195">
    <property type="component" value="Unassembled WGS sequence"/>
</dbReference>
<dbReference type="PaxDb" id="44689-DDB0215265"/>
<dbReference type="Gene3D" id="1.20.58.120">
    <property type="entry name" value="BAG domain"/>
    <property type="match status" value="1"/>
</dbReference>
<keyword evidence="8" id="KW-1185">Reference proteome</keyword>
<dbReference type="PANTHER" id="PTHR11329:SF0">
    <property type="entry name" value="LEUKOCYTE CELL-DERIVED CHEMOTAXIN-2"/>
    <property type="match status" value="1"/>
</dbReference>
<accession>Q54UM9</accession>
<dbReference type="InterPro" id="IPR036533">
    <property type="entry name" value="BAG_dom_sf"/>
</dbReference>
<evidence type="ECO:0008006" key="9">
    <source>
        <dbReference type="Google" id="ProtNLM"/>
    </source>
</evidence>
<dbReference type="KEGG" id="ddi:DDB_G0280935"/>
<keyword evidence="2" id="KW-0732">Signal</keyword>
<dbReference type="OMA" id="CSEHTIV"/>
<keyword evidence="1" id="KW-0479">Metal-binding</keyword>
<protein>
    <recommendedName>
        <fullName evidence="9">Peptidase M23 domain-containing protein</fullName>
    </recommendedName>
</protein>
<dbReference type="GO" id="GO:0046872">
    <property type="term" value="F:metal ion binding"/>
    <property type="evidence" value="ECO:0007669"/>
    <property type="project" value="UniProtKB-KW"/>
</dbReference>
<keyword evidence="3" id="KW-0862">Zinc</keyword>
<dbReference type="GO" id="GO:0051087">
    <property type="term" value="F:protein-folding chaperone binding"/>
    <property type="evidence" value="ECO:0007669"/>
    <property type="project" value="InterPro"/>
</dbReference>
<dbReference type="PANTHER" id="PTHR11329">
    <property type="entry name" value="LEUKOCYTE CELL-DERIVED CHEMOTAXIN 2"/>
    <property type="match status" value="1"/>
</dbReference>
<evidence type="ECO:0000256" key="5">
    <source>
        <dbReference type="ARBA" id="ARBA00024361"/>
    </source>
</evidence>
<reference evidence="7 8" key="1">
    <citation type="journal article" date="2005" name="Nature">
        <title>The genome of the social amoeba Dictyostelium discoideum.</title>
        <authorList>
            <consortium name="The Dictyostelium discoideum Sequencing Consortium"/>
            <person name="Eichinger L."/>
            <person name="Pachebat J.A."/>
            <person name="Glockner G."/>
            <person name="Rajandream M.A."/>
            <person name="Sucgang R."/>
            <person name="Berriman M."/>
            <person name="Song J."/>
            <person name="Olsen R."/>
            <person name="Szafranski K."/>
            <person name="Xu Q."/>
            <person name="Tunggal B."/>
            <person name="Kummerfeld S."/>
            <person name="Madera M."/>
            <person name="Konfortov B.A."/>
            <person name="Rivero F."/>
            <person name="Bankier A.T."/>
            <person name="Lehmann R."/>
            <person name="Hamlin N."/>
            <person name="Davies R."/>
            <person name="Gaudet P."/>
            <person name="Fey P."/>
            <person name="Pilcher K."/>
            <person name="Chen G."/>
            <person name="Saunders D."/>
            <person name="Sodergren E."/>
            <person name="Davis P."/>
            <person name="Kerhornou A."/>
            <person name="Nie X."/>
            <person name="Hall N."/>
            <person name="Anjard C."/>
            <person name="Hemphill L."/>
            <person name="Bason N."/>
            <person name="Farbrother P."/>
            <person name="Desany B."/>
            <person name="Just E."/>
            <person name="Morio T."/>
            <person name="Rost R."/>
            <person name="Churcher C."/>
            <person name="Cooper J."/>
            <person name="Haydock S."/>
            <person name="van Driessche N."/>
            <person name="Cronin A."/>
            <person name="Goodhead I."/>
            <person name="Muzny D."/>
            <person name="Mourier T."/>
            <person name="Pain A."/>
            <person name="Lu M."/>
            <person name="Harper D."/>
            <person name="Lindsay R."/>
            <person name="Hauser H."/>
            <person name="James K."/>
            <person name="Quiles M."/>
            <person name="Madan Babu M."/>
            <person name="Saito T."/>
            <person name="Buchrieser C."/>
            <person name="Wardroper A."/>
            <person name="Felder M."/>
            <person name="Thangavelu M."/>
            <person name="Johnson D."/>
            <person name="Knights A."/>
            <person name="Loulseged H."/>
            <person name="Mungall K."/>
            <person name="Oliver K."/>
            <person name="Price C."/>
            <person name="Quail M.A."/>
            <person name="Urushihara H."/>
            <person name="Hernandez J."/>
            <person name="Rabbinowitsch E."/>
            <person name="Steffen D."/>
            <person name="Sanders M."/>
            <person name="Ma J."/>
            <person name="Kohara Y."/>
            <person name="Sharp S."/>
            <person name="Simmonds M."/>
            <person name="Spiegler S."/>
            <person name="Tivey A."/>
            <person name="Sugano S."/>
            <person name="White B."/>
            <person name="Walker D."/>
            <person name="Woodward J."/>
            <person name="Winckler T."/>
            <person name="Tanaka Y."/>
            <person name="Shaulsky G."/>
            <person name="Schleicher M."/>
            <person name="Weinstock G."/>
            <person name="Rosenthal A."/>
            <person name="Cox E.C."/>
            <person name="Chisholm R.L."/>
            <person name="Gibbs R."/>
            <person name="Loomis W.F."/>
            <person name="Platzer M."/>
            <person name="Kay R.R."/>
            <person name="Williams J."/>
            <person name="Dear P.H."/>
            <person name="Noegel A.A."/>
            <person name="Barrell B."/>
            <person name="Kuspa A."/>
        </authorList>
    </citation>
    <scope>NUCLEOTIDE SEQUENCE [LARGE SCALE GENOMIC DNA]</scope>
    <source>
        <strain evidence="7 8">AX4</strain>
    </source>
</reference>
<proteinExistence type="inferred from homology"/>
<dbReference type="RefSeq" id="XP_640992.1">
    <property type="nucleotide sequence ID" value="XM_635900.1"/>
</dbReference>
<sequence>MENPFNSNTYNNNYNNTNYNNNNNYYYNNNNNYSNNYYNNNYNNNNLNNNYTSCSNHLNLTPEESMIDQPKEKEQPMPFSAQDRTLAVTTPSNLAIESQVTDLLREDEEPSADASPATTFSIQLIAKGGHVIYLNHPNAQVATLKVQLPDTAPSTLELPLQITPAIDVKQLAISTHDYQKNRVKVCVPRLDPKGKGYVRIEAYGLKGGSGGIELDTEKLITDIVSGFHLVGMQPSSEMINSWRPFLRDFSTTLSNMTLDLKDTPSPMSINSYDPGNYRSTFERIASHATNRRITLTRYGAAYLHIVSQIRTKIKQQQSLPIDPVEYPSHSYTVSLQPNLLHMLPLVASLNHLYATPIGGEFTFDVGSLMQIAQVAVCFHPAFLNFENSKRITSTGINLDDLLTAALQETTLQETARKQMDQQAQEKIKKTVGEVSDSLENIELVIEDAKEQWQSLHPPTDNYPASMQEIIKDLKDMHTLLTKKLTILDDLAGADEKIRAKRKELVVKSTRMQDEIDVLLPKMQQELEKVKRDAVAQESTLLVSPTGKGIRNDRGGQGHYGASRGGRKHMGIDFSSIVGQDIVAPISGKVVNFKGARTKYPMLQLYPSKKFTEFDYLQMLYVHPPVGINMGASYQVSVGDTIGIAANLQELGYSVEVTPHIHLELKKNVPGKDPISIDPTKFFFN</sequence>
<evidence type="ECO:0000256" key="1">
    <source>
        <dbReference type="ARBA" id="ARBA00022723"/>
    </source>
</evidence>
<comment type="similarity">
    <text evidence="5">Belongs to the LECT2/MIM-1 family.</text>
</comment>
<evidence type="ECO:0000313" key="7">
    <source>
        <dbReference type="EMBL" id="EAL67009.1"/>
    </source>
</evidence>
<evidence type="ECO:0000256" key="3">
    <source>
        <dbReference type="ARBA" id="ARBA00022833"/>
    </source>
</evidence>
<gene>
    <name evidence="7" type="ORF">DDB_G0280935</name>
</gene>
<dbReference type="FunCoup" id="Q54UM9">
    <property type="interactions" value="877"/>
</dbReference>
<dbReference type="GeneID" id="8622800"/>
<evidence type="ECO:0000256" key="4">
    <source>
        <dbReference type="ARBA" id="ARBA00023157"/>
    </source>
</evidence>
<dbReference type="AlphaFoldDB" id="Q54UM9"/>
<evidence type="ECO:0000256" key="2">
    <source>
        <dbReference type="ARBA" id="ARBA00022729"/>
    </source>
</evidence>
<dbReference type="VEuPathDB" id="AmoebaDB:DDB_G0280935"/>
<dbReference type="InterPro" id="IPR011055">
    <property type="entry name" value="Dup_hybrid_motif"/>
</dbReference>
<feature type="region of interest" description="Disordered" evidence="6">
    <location>
        <begin position="1"/>
        <end position="21"/>
    </location>
</feature>
<organism evidence="7 8">
    <name type="scientific">Dictyostelium discoideum</name>
    <name type="common">Social amoeba</name>
    <dbReference type="NCBI Taxonomy" id="44689"/>
    <lineage>
        <taxon>Eukaryota</taxon>
        <taxon>Amoebozoa</taxon>
        <taxon>Evosea</taxon>
        <taxon>Eumycetozoa</taxon>
        <taxon>Dictyostelia</taxon>
        <taxon>Dictyosteliales</taxon>
        <taxon>Dictyosteliaceae</taxon>
        <taxon>Dictyostelium</taxon>
    </lineage>
</organism>
<name>Q54UM9_DICDI</name>
<feature type="region of interest" description="Disordered" evidence="6">
    <location>
        <begin position="544"/>
        <end position="564"/>
    </location>
</feature>
<dbReference type="EMBL" id="AAFI02000039">
    <property type="protein sequence ID" value="EAL67009.1"/>
    <property type="molecule type" value="Genomic_DNA"/>
</dbReference>
<keyword evidence="4" id="KW-1015">Disulfide bond</keyword>
<dbReference type="SUPFAM" id="SSF63491">
    <property type="entry name" value="BAG domain"/>
    <property type="match status" value="1"/>
</dbReference>
<evidence type="ECO:0000313" key="8">
    <source>
        <dbReference type="Proteomes" id="UP000002195"/>
    </source>
</evidence>
<dbReference type="Gene3D" id="2.70.70.10">
    <property type="entry name" value="Glucose Permease (Domain IIA)"/>
    <property type="match status" value="1"/>
</dbReference>
<dbReference type="InterPro" id="IPR008663">
    <property type="entry name" value="LECT2"/>
</dbReference>
<dbReference type="InParanoid" id="Q54UM9"/>
<dbReference type="PRO" id="PR:Q54UM9"/>
<comment type="caution">
    <text evidence="7">The sequence shown here is derived from an EMBL/GenBank/DDBJ whole genome shotgun (WGS) entry which is preliminary data.</text>
</comment>
<dbReference type="eggNOG" id="ENOG502R7V2">
    <property type="taxonomic scope" value="Eukaryota"/>
</dbReference>